<evidence type="ECO:0000256" key="1">
    <source>
        <dbReference type="SAM" id="Phobius"/>
    </source>
</evidence>
<keyword evidence="3" id="KW-1185">Reference proteome</keyword>
<accession>A0A0T5NTB2</accession>
<organism evidence="2 3">
    <name type="scientific">Roseovarius atlanticus</name>
    <dbReference type="NCBI Taxonomy" id="1641875"/>
    <lineage>
        <taxon>Bacteria</taxon>
        <taxon>Pseudomonadati</taxon>
        <taxon>Pseudomonadota</taxon>
        <taxon>Alphaproteobacteria</taxon>
        <taxon>Rhodobacterales</taxon>
        <taxon>Roseobacteraceae</taxon>
        <taxon>Roseovarius</taxon>
    </lineage>
</organism>
<dbReference type="Proteomes" id="UP000051295">
    <property type="component" value="Unassembled WGS sequence"/>
</dbReference>
<feature type="transmembrane region" description="Helical" evidence="1">
    <location>
        <begin position="64"/>
        <end position="83"/>
    </location>
</feature>
<reference evidence="2 3" key="1">
    <citation type="submission" date="2015-04" db="EMBL/GenBank/DDBJ databases">
        <title>The draft genome sequence of Roseovarius sp.R12b.</title>
        <authorList>
            <person name="Li G."/>
            <person name="Lai Q."/>
            <person name="Shao Z."/>
            <person name="Yan P."/>
        </authorList>
    </citation>
    <scope>NUCLEOTIDE SEQUENCE [LARGE SCALE GENOMIC DNA]</scope>
    <source>
        <strain evidence="2 3">R12B</strain>
    </source>
</reference>
<feature type="transmembrane region" description="Helical" evidence="1">
    <location>
        <begin position="95"/>
        <end position="113"/>
    </location>
</feature>
<dbReference type="AlphaFoldDB" id="A0A0T5NTB2"/>
<dbReference type="PATRIC" id="fig|1641875.4.peg.392"/>
<dbReference type="EMBL" id="LAXJ01000012">
    <property type="protein sequence ID" value="KRS12154.1"/>
    <property type="molecule type" value="Genomic_DNA"/>
</dbReference>
<dbReference type="RefSeq" id="WP_057793984.1">
    <property type="nucleotide sequence ID" value="NZ_LAXJ01000012.1"/>
</dbReference>
<dbReference type="OrthoDB" id="9862437at2"/>
<feature type="transmembrane region" description="Helical" evidence="1">
    <location>
        <begin position="29"/>
        <end position="52"/>
    </location>
</feature>
<keyword evidence="1" id="KW-1133">Transmembrane helix</keyword>
<evidence type="ECO:0000313" key="2">
    <source>
        <dbReference type="EMBL" id="KRS12154.1"/>
    </source>
</evidence>
<comment type="caution">
    <text evidence="2">The sequence shown here is derived from an EMBL/GenBank/DDBJ whole genome shotgun (WGS) entry which is preliminary data.</text>
</comment>
<sequence>MALSLVAFAVPAALFLGLALLPHGRRALVAGLIAAGVLVCLWLVHSLDLLGLGAHGDDRMQIRVFLMLLALSLAWFLGTSLQVLRRRFPAHWPGWSWPAVVVVTLMVISFGIWRMATL</sequence>
<protein>
    <submittedName>
        <fullName evidence="2">Uncharacterized protein</fullName>
    </submittedName>
</protein>
<keyword evidence="1" id="KW-0472">Membrane</keyword>
<name>A0A0T5NTB2_9RHOB</name>
<gene>
    <name evidence="2" type="ORF">XM53_13000</name>
</gene>
<evidence type="ECO:0000313" key="3">
    <source>
        <dbReference type="Proteomes" id="UP000051295"/>
    </source>
</evidence>
<proteinExistence type="predicted"/>
<keyword evidence="1" id="KW-0812">Transmembrane</keyword>